<accession>A0ABU0C1J2</accession>
<keyword evidence="1" id="KW-0812">Transmembrane</keyword>
<name>A0ABU0C1J2_9HYPH</name>
<organism evidence="3 4">
    <name type="scientific">Pararhizobium capsulatum DSM 1112</name>
    <dbReference type="NCBI Taxonomy" id="1121113"/>
    <lineage>
        <taxon>Bacteria</taxon>
        <taxon>Pseudomonadati</taxon>
        <taxon>Pseudomonadota</taxon>
        <taxon>Alphaproteobacteria</taxon>
        <taxon>Hyphomicrobiales</taxon>
        <taxon>Rhizobiaceae</taxon>
        <taxon>Rhizobium/Agrobacterium group</taxon>
        <taxon>Pararhizobium</taxon>
    </lineage>
</organism>
<dbReference type="InterPro" id="IPR025902">
    <property type="entry name" value="LssY-like-C_dom"/>
</dbReference>
<comment type="caution">
    <text evidence="3">The sequence shown here is derived from an EMBL/GenBank/DDBJ whole genome shotgun (WGS) entry which is preliminary data.</text>
</comment>
<dbReference type="Pfam" id="PF14067">
    <property type="entry name" value="LssY_C"/>
    <property type="match status" value="1"/>
</dbReference>
<proteinExistence type="predicted"/>
<dbReference type="EMBL" id="JAUSVF010000005">
    <property type="protein sequence ID" value="MDQ0323814.1"/>
    <property type="molecule type" value="Genomic_DNA"/>
</dbReference>
<sequence length="241" mass="26148">MSRSNGQRGIVQLAAGAIASLVAAYLLVCYFLIPELWIFHDGRRLAGFSTMVTTTEQDIPGDPINVGLVGTKEQLIRSFVAAKWNPADKITLRTSIEIGLSVALDRPDLDAPVSALVFDGRKQDLAFEKSVGRSADERHHVRFWMTTSLEPDGRPLWLGSASFDRGVGVSHDTGEITHHIGPDVDADRDLVIDDLQKAGQISTTYSRMGIGETKTGRNGGGDPYFTDGQALIGVLKNNTIQ</sequence>
<protein>
    <recommendedName>
        <fullName evidence="2">LssY-like C-terminal domain-containing protein</fullName>
    </recommendedName>
</protein>
<keyword evidence="4" id="KW-1185">Reference proteome</keyword>
<feature type="transmembrane region" description="Helical" evidence="1">
    <location>
        <begin position="12"/>
        <end position="33"/>
    </location>
</feature>
<dbReference type="RefSeq" id="WP_307236734.1">
    <property type="nucleotide sequence ID" value="NZ_JAUSVF010000005.1"/>
</dbReference>
<evidence type="ECO:0000313" key="4">
    <source>
        <dbReference type="Proteomes" id="UP001230207"/>
    </source>
</evidence>
<reference evidence="3 4" key="1">
    <citation type="submission" date="2023-07" db="EMBL/GenBank/DDBJ databases">
        <title>Genomic Encyclopedia of Type Strains, Phase IV (KMG-IV): sequencing the most valuable type-strain genomes for metagenomic binning, comparative biology and taxonomic classification.</title>
        <authorList>
            <person name="Goeker M."/>
        </authorList>
    </citation>
    <scope>NUCLEOTIDE SEQUENCE [LARGE SCALE GENOMIC DNA]</scope>
    <source>
        <strain evidence="3 4">DSM 1112</strain>
    </source>
</reference>
<keyword evidence="1" id="KW-0472">Membrane</keyword>
<evidence type="ECO:0000313" key="3">
    <source>
        <dbReference type="EMBL" id="MDQ0323814.1"/>
    </source>
</evidence>
<dbReference type="Proteomes" id="UP001230207">
    <property type="component" value="Unassembled WGS sequence"/>
</dbReference>
<evidence type="ECO:0000256" key="1">
    <source>
        <dbReference type="SAM" id="Phobius"/>
    </source>
</evidence>
<evidence type="ECO:0000259" key="2">
    <source>
        <dbReference type="Pfam" id="PF14067"/>
    </source>
</evidence>
<keyword evidence="1" id="KW-1133">Transmembrane helix</keyword>
<feature type="domain" description="LssY-like C-terminal" evidence="2">
    <location>
        <begin position="51"/>
        <end position="229"/>
    </location>
</feature>
<gene>
    <name evidence="3" type="ORF">QO002_006021</name>
</gene>